<dbReference type="KEGG" id="fvr:FVEG_06617"/>
<sequence>MSDQTNTTESSTRPQNGRVASSRPLPPDGYVSDWYPCSNHAINSPWNDRQNTLQRRIIEALGDIRWFTIDVWRIAQAESYEAMDLQDRSSRPVTILVSVRPGSTTVEQGEAAVLRCRQVLDEFDFSDVEVDITEAMGWGSLAER</sequence>
<dbReference type="VEuPathDB" id="FungiDB:FVEG_06617"/>
<dbReference type="AlphaFoldDB" id="W7M4T6"/>
<dbReference type="OMA" id="MKWFDIA"/>
<protein>
    <submittedName>
        <fullName evidence="2">Uncharacterized protein</fullName>
    </submittedName>
</protein>
<dbReference type="HOGENOM" id="CLU_1825366_0_0_1"/>
<feature type="region of interest" description="Disordered" evidence="1">
    <location>
        <begin position="1"/>
        <end position="25"/>
    </location>
</feature>
<accession>W7M4T6</accession>
<dbReference type="RefSeq" id="XP_018752182.1">
    <property type="nucleotide sequence ID" value="XM_018895000.1"/>
</dbReference>
<dbReference type="Proteomes" id="UP000009096">
    <property type="component" value="Chromosome 7"/>
</dbReference>
<evidence type="ECO:0000313" key="2">
    <source>
        <dbReference type="EMBL" id="EWG45991.1"/>
    </source>
</evidence>
<keyword evidence="3" id="KW-1185">Reference proteome</keyword>
<evidence type="ECO:0000313" key="3">
    <source>
        <dbReference type="Proteomes" id="UP000009096"/>
    </source>
</evidence>
<reference evidence="2 3" key="1">
    <citation type="journal article" date="2010" name="Nature">
        <title>Comparative genomics reveals mobile pathogenicity chromosomes in Fusarium.</title>
        <authorList>
            <person name="Ma L.J."/>
            <person name="van der Does H.C."/>
            <person name="Borkovich K.A."/>
            <person name="Coleman J.J."/>
            <person name="Daboussi M.J."/>
            <person name="Di Pietro A."/>
            <person name="Dufresne M."/>
            <person name="Freitag M."/>
            <person name="Grabherr M."/>
            <person name="Henrissat B."/>
            <person name="Houterman P.M."/>
            <person name="Kang S."/>
            <person name="Shim W.B."/>
            <person name="Woloshuk C."/>
            <person name="Xie X."/>
            <person name="Xu J.R."/>
            <person name="Antoniw J."/>
            <person name="Baker S.E."/>
            <person name="Bluhm B.H."/>
            <person name="Breakspear A."/>
            <person name="Brown D.W."/>
            <person name="Butchko R.A."/>
            <person name="Chapman S."/>
            <person name="Coulson R."/>
            <person name="Coutinho P.M."/>
            <person name="Danchin E.G."/>
            <person name="Diener A."/>
            <person name="Gale L.R."/>
            <person name="Gardiner D.M."/>
            <person name="Goff S."/>
            <person name="Hammond-Kosack K.E."/>
            <person name="Hilburn K."/>
            <person name="Hua-Van A."/>
            <person name="Jonkers W."/>
            <person name="Kazan K."/>
            <person name="Kodira C.D."/>
            <person name="Koehrsen M."/>
            <person name="Kumar L."/>
            <person name="Lee Y.H."/>
            <person name="Li L."/>
            <person name="Manners J.M."/>
            <person name="Miranda-Saavedra D."/>
            <person name="Mukherjee M."/>
            <person name="Park G."/>
            <person name="Park J."/>
            <person name="Park S.Y."/>
            <person name="Proctor R.H."/>
            <person name="Regev A."/>
            <person name="Ruiz-Roldan M.C."/>
            <person name="Sain D."/>
            <person name="Sakthikumar S."/>
            <person name="Sykes S."/>
            <person name="Schwartz D.C."/>
            <person name="Turgeon B.G."/>
            <person name="Wapinski I."/>
            <person name="Yoder O."/>
            <person name="Young S."/>
            <person name="Zeng Q."/>
            <person name="Zhou S."/>
            <person name="Galagan J."/>
            <person name="Cuomo C.A."/>
            <person name="Kistler H.C."/>
            <person name="Rep M."/>
        </authorList>
    </citation>
    <scope>NUCLEOTIDE SEQUENCE [LARGE SCALE GENOMIC DNA]</scope>
    <source>
        <strain evidence="3">M3125 / FGSC 7600</strain>
    </source>
</reference>
<proteinExistence type="predicted"/>
<dbReference type="EMBL" id="CM000584">
    <property type="protein sequence ID" value="EWG45991.1"/>
    <property type="molecule type" value="Genomic_DNA"/>
</dbReference>
<dbReference type="OrthoDB" id="5424209at2759"/>
<feature type="compositionally biased region" description="Polar residues" evidence="1">
    <location>
        <begin position="1"/>
        <end position="19"/>
    </location>
</feature>
<name>W7M4T6_GIBM7</name>
<gene>
    <name evidence="2" type="ORF">FVEG_06617</name>
</gene>
<dbReference type="EMBL" id="DS022249">
    <property type="protein sequence ID" value="EWG45991.1"/>
    <property type="molecule type" value="Genomic_DNA"/>
</dbReference>
<dbReference type="GeneID" id="30064497"/>
<evidence type="ECO:0000256" key="1">
    <source>
        <dbReference type="SAM" id="MobiDB-lite"/>
    </source>
</evidence>
<organism evidence="2 3">
    <name type="scientific">Gibberella moniliformis (strain M3125 / FGSC 7600)</name>
    <name type="common">Maize ear and stalk rot fungus</name>
    <name type="synonym">Fusarium verticillioides</name>
    <dbReference type="NCBI Taxonomy" id="334819"/>
    <lineage>
        <taxon>Eukaryota</taxon>
        <taxon>Fungi</taxon>
        <taxon>Dikarya</taxon>
        <taxon>Ascomycota</taxon>
        <taxon>Pezizomycotina</taxon>
        <taxon>Sordariomycetes</taxon>
        <taxon>Hypocreomycetidae</taxon>
        <taxon>Hypocreales</taxon>
        <taxon>Nectriaceae</taxon>
        <taxon>Fusarium</taxon>
        <taxon>Fusarium fujikuroi species complex</taxon>
    </lineage>
</organism>
<dbReference type="eggNOG" id="ENOG502T3XV">
    <property type="taxonomic scope" value="Eukaryota"/>
</dbReference>